<sequence>ENSSLPLIKQHWVNVPADMIYRFYLWEITNPDEVFINMMGGTLLGTEIPDEPKAGGIFALYNNSYEPEFRVRTGLRDISELTKYVSYGGQETTHWNISDDLQNCSDGAFNKQFLQPEDKLHVFVSYLVRAFEMEFHERRSYDSIPTFVYRVDESLFNTNDERTIGMRYENTDGIDYFPTWPSCPVDHVYNSNNTQCANIDCSKENNFCNDCCDGSHHNGTVYFPPGFYAARVFPGRIAKLPVAMLISPPHMLWAPKDVRSSYTGQSPDEETHRPVEWTVNPTLGAAVHAVLRAQVNIPLWKGAVTKSSSLPTSIAPIFWLHLEVVPHDDILFIVKLASLYVPLFFDCGIVLFLLVAFISTSIIAIERISRMMKRRKPITQIRIR</sequence>
<comment type="similarity">
    <text evidence="2">Belongs to the CD36 family.</text>
</comment>
<evidence type="ECO:0000256" key="5">
    <source>
        <dbReference type="ARBA" id="ARBA00023136"/>
    </source>
</evidence>
<evidence type="ECO:0000313" key="9">
    <source>
        <dbReference type="Proteomes" id="UP001432027"/>
    </source>
</evidence>
<keyword evidence="6" id="KW-0325">Glycoprotein</keyword>
<comment type="caution">
    <text evidence="8">The sequence shown here is derived from an EMBL/GenBank/DDBJ whole genome shotgun (WGS) entry which is preliminary data.</text>
</comment>
<evidence type="ECO:0000256" key="6">
    <source>
        <dbReference type="ARBA" id="ARBA00023180"/>
    </source>
</evidence>
<proteinExistence type="inferred from homology"/>
<evidence type="ECO:0000256" key="1">
    <source>
        <dbReference type="ARBA" id="ARBA00004370"/>
    </source>
</evidence>
<keyword evidence="5 7" id="KW-0472">Membrane</keyword>
<reference evidence="8" key="1">
    <citation type="submission" date="2023-10" db="EMBL/GenBank/DDBJ databases">
        <title>Genome assembly of Pristionchus species.</title>
        <authorList>
            <person name="Yoshida K."/>
            <person name="Sommer R.J."/>
        </authorList>
    </citation>
    <scope>NUCLEOTIDE SEQUENCE</scope>
    <source>
        <strain evidence="8">RS0144</strain>
    </source>
</reference>
<evidence type="ECO:0000256" key="7">
    <source>
        <dbReference type="SAM" id="Phobius"/>
    </source>
</evidence>
<name>A0AAV5TIF7_9BILA</name>
<dbReference type="GO" id="GO:0005044">
    <property type="term" value="F:scavenger receptor activity"/>
    <property type="evidence" value="ECO:0007669"/>
    <property type="project" value="TreeGrafter"/>
</dbReference>
<keyword evidence="4 7" id="KW-1133">Transmembrane helix</keyword>
<dbReference type="InterPro" id="IPR002159">
    <property type="entry name" value="CD36_fam"/>
</dbReference>
<organism evidence="8 9">
    <name type="scientific">Pristionchus entomophagus</name>
    <dbReference type="NCBI Taxonomy" id="358040"/>
    <lineage>
        <taxon>Eukaryota</taxon>
        <taxon>Metazoa</taxon>
        <taxon>Ecdysozoa</taxon>
        <taxon>Nematoda</taxon>
        <taxon>Chromadorea</taxon>
        <taxon>Rhabditida</taxon>
        <taxon>Rhabditina</taxon>
        <taxon>Diplogasteromorpha</taxon>
        <taxon>Diplogasteroidea</taxon>
        <taxon>Neodiplogasteridae</taxon>
        <taxon>Pristionchus</taxon>
    </lineage>
</organism>
<protein>
    <submittedName>
        <fullName evidence="8">Uncharacterized protein</fullName>
    </submittedName>
</protein>
<dbReference type="Proteomes" id="UP001432027">
    <property type="component" value="Unassembled WGS sequence"/>
</dbReference>
<dbReference type="PANTHER" id="PTHR11923:SF55">
    <property type="entry name" value="SCAVENGER RECEPTOR (CD36 FAMILY) RELATED"/>
    <property type="match status" value="1"/>
</dbReference>
<dbReference type="EMBL" id="BTSX01000004">
    <property type="protein sequence ID" value="GMS94130.1"/>
    <property type="molecule type" value="Genomic_DNA"/>
</dbReference>
<evidence type="ECO:0000313" key="8">
    <source>
        <dbReference type="EMBL" id="GMS94130.1"/>
    </source>
</evidence>
<dbReference type="PANTHER" id="PTHR11923">
    <property type="entry name" value="SCAVENGER RECEPTOR CLASS B TYPE-1 SR-B1"/>
    <property type="match status" value="1"/>
</dbReference>
<keyword evidence="3 7" id="KW-0812">Transmembrane</keyword>
<feature type="transmembrane region" description="Helical" evidence="7">
    <location>
        <begin position="339"/>
        <end position="365"/>
    </location>
</feature>
<feature type="non-terminal residue" evidence="8">
    <location>
        <position position="384"/>
    </location>
</feature>
<dbReference type="PRINTS" id="PR01609">
    <property type="entry name" value="CD36FAMILY"/>
</dbReference>
<dbReference type="GO" id="GO:0005737">
    <property type="term" value="C:cytoplasm"/>
    <property type="evidence" value="ECO:0007669"/>
    <property type="project" value="TreeGrafter"/>
</dbReference>
<feature type="non-terminal residue" evidence="8">
    <location>
        <position position="1"/>
    </location>
</feature>
<dbReference type="GO" id="GO:0016020">
    <property type="term" value="C:membrane"/>
    <property type="evidence" value="ECO:0007669"/>
    <property type="project" value="UniProtKB-SubCell"/>
</dbReference>
<comment type="subcellular location">
    <subcellularLocation>
        <location evidence="1">Membrane</location>
    </subcellularLocation>
</comment>
<gene>
    <name evidence="8" type="ORF">PENTCL1PPCAC_16305</name>
</gene>
<keyword evidence="9" id="KW-1185">Reference proteome</keyword>
<evidence type="ECO:0000256" key="2">
    <source>
        <dbReference type="ARBA" id="ARBA00010532"/>
    </source>
</evidence>
<dbReference type="AlphaFoldDB" id="A0AAV5TIF7"/>
<dbReference type="Pfam" id="PF01130">
    <property type="entry name" value="CD36"/>
    <property type="match status" value="1"/>
</dbReference>
<evidence type="ECO:0000256" key="4">
    <source>
        <dbReference type="ARBA" id="ARBA00022989"/>
    </source>
</evidence>
<evidence type="ECO:0000256" key="3">
    <source>
        <dbReference type="ARBA" id="ARBA00022692"/>
    </source>
</evidence>
<accession>A0AAV5TIF7</accession>